<feature type="transmembrane region" description="Helical" evidence="4">
    <location>
        <begin position="313"/>
        <end position="337"/>
    </location>
</feature>
<dbReference type="Proteomes" id="UP000178435">
    <property type="component" value="Unassembled WGS sequence"/>
</dbReference>
<dbReference type="PANTHER" id="PTHR23520:SF5">
    <property type="entry name" value="TRANSPORTER, PUTATIVE (AFU_ORTHOLOGUE AFUA_3G04000)-RELATED"/>
    <property type="match status" value="1"/>
</dbReference>
<evidence type="ECO:0000313" key="7">
    <source>
        <dbReference type="Proteomes" id="UP000178435"/>
    </source>
</evidence>
<evidence type="ECO:0000259" key="5">
    <source>
        <dbReference type="PROSITE" id="PS50850"/>
    </source>
</evidence>
<feature type="domain" description="Major facilitator superfamily (MFS) profile" evidence="5">
    <location>
        <begin position="11"/>
        <end position="416"/>
    </location>
</feature>
<dbReference type="Gene3D" id="1.20.1250.20">
    <property type="entry name" value="MFS general substrate transporter like domains"/>
    <property type="match status" value="1"/>
</dbReference>
<feature type="transmembrane region" description="Helical" evidence="4">
    <location>
        <begin position="149"/>
        <end position="171"/>
    </location>
</feature>
<dbReference type="SUPFAM" id="SSF103473">
    <property type="entry name" value="MFS general substrate transporter"/>
    <property type="match status" value="1"/>
</dbReference>
<dbReference type="EMBL" id="MGDF01000042">
    <property type="protein sequence ID" value="OGL46586.1"/>
    <property type="molecule type" value="Genomic_DNA"/>
</dbReference>
<reference evidence="6 7" key="1">
    <citation type="journal article" date="2016" name="Nat. Commun.">
        <title>Thousands of microbial genomes shed light on interconnected biogeochemical processes in an aquifer system.</title>
        <authorList>
            <person name="Anantharaman K."/>
            <person name="Brown C.T."/>
            <person name="Hug L.A."/>
            <person name="Sharon I."/>
            <person name="Castelle C.J."/>
            <person name="Probst A.J."/>
            <person name="Thomas B.C."/>
            <person name="Singh A."/>
            <person name="Wilkins M.J."/>
            <person name="Karaoz U."/>
            <person name="Brodie E.L."/>
            <person name="Williams K.H."/>
            <person name="Hubbard S.S."/>
            <person name="Banfield J.F."/>
        </authorList>
    </citation>
    <scope>NUCLEOTIDE SEQUENCE [LARGE SCALE GENOMIC DNA]</scope>
</reference>
<accession>A0A1F7RYE0</accession>
<protein>
    <submittedName>
        <fullName evidence="6">MFS transporter</fullName>
    </submittedName>
</protein>
<proteinExistence type="predicted"/>
<feature type="transmembrane region" description="Helical" evidence="4">
    <location>
        <begin position="270"/>
        <end position="292"/>
    </location>
</feature>
<name>A0A1F7RYE0_9BACT</name>
<evidence type="ECO:0000256" key="2">
    <source>
        <dbReference type="ARBA" id="ARBA00022989"/>
    </source>
</evidence>
<feature type="transmembrane region" description="Helical" evidence="4">
    <location>
        <begin position="53"/>
        <end position="71"/>
    </location>
</feature>
<evidence type="ECO:0000256" key="3">
    <source>
        <dbReference type="ARBA" id="ARBA00023136"/>
    </source>
</evidence>
<evidence type="ECO:0000256" key="4">
    <source>
        <dbReference type="SAM" id="Phobius"/>
    </source>
</evidence>
<dbReference type="PROSITE" id="PS50850">
    <property type="entry name" value="MFS"/>
    <property type="match status" value="1"/>
</dbReference>
<organism evidence="6 7">
    <name type="scientific">Candidatus Schekmanbacteria bacterium RBG_16_38_11</name>
    <dbReference type="NCBI Taxonomy" id="1817880"/>
    <lineage>
        <taxon>Bacteria</taxon>
        <taxon>Candidatus Schekmaniibacteriota</taxon>
    </lineage>
</organism>
<feature type="transmembrane region" description="Helical" evidence="4">
    <location>
        <begin position="183"/>
        <end position="201"/>
    </location>
</feature>
<feature type="transmembrane region" description="Helical" evidence="4">
    <location>
        <begin position="235"/>
        <end position="264"/>
    </location>
</feature>
<dbReference type="Pfam" id="PF07690">
    <property type="entry name" value="MFS_1"/>
    <property type="match status" value="1"/>
</dbReference>
<dbReference type="GO" id="GO:0022857">
    <property type="term" value="F:transmembrane transporter activity"/>
    <property type="evidence" value="ECO:0007669"/>
    <property type="project" value="InterPro"/>
</dbReference>
<dbReference type="AlphaFoldDB" id="A0A1F7RYE0"/>
<evidence type="ECO:0000256" key="1">
    <source>
        <dbReference type="ARBA" id="ARBA00022692"/>
    </source>
</evidence>
<gene>
    <name evidence="6" type="ORF">A2149_00380</name>
</gene>
<dbReference type="InterPro" id="IPR020846">
    <property type="entry name" value="MFS_dom"/>
</dbReference>
<sequence length="423" mass="45548">MGLKSYFPQALHTLTSDGRYLFTTRIARLFSYGFLSVILVLYLAKLGLSETEIGLLLTLTLVGDTFISLLMTTTAERIGRKRMLIIGAGLMFFAGIVFALTKNVVLLLIAATVGVISPSGYEVGPFLAIEQAALSQTVSNSKRTDVFAWYNLVGSFATAIGALFGGGLIQILQGAGVTSIKSFQIVVFGYAAMGIILGLLFTRLSPLVEASIENKHEGTLSVIQSRFGLHRSRRIVLKLSALFGLDAFAGGFVMQSIVAYWFYVRFGAKPALLGGIFFGANVLAGFSALAAARIANRIGLVNTMVFTHIPSNILLMLVPLMPNLQLAIALLLLRYSISQMDVPTRQSYTMAVVEPDERSAAAGVTGVARTIGASISPVFTGPMLASRALLSMPFFLAGGIKIIYDLMLYRSFRAVNPPEEKSR</sequence>
<keyword evidence="1 4" id="KW-0812">Transmembrane</keyword>
<keyword evidence="3 4" id="KW-0472">Membrane</keyword>
<dbReference type="PANTHER" id="PTHR23520">
    <property type="entry name" value="TRANSPORTER, PUTATIVE (AFU_ORTHOLOGUE AFUA_3G04000)-RELATED"/>
    <property type="match status" value="1"/>
</dbReference>
<feature type="transmembrane region" description="Helical" evidence="4">
    <location>
        <begin position="83"/>
        <end position="100"/>
    </location>
</feature>
<feature type="transmembrane region" description="Helical" evidence="4">
    <location>
        <begin position="29"/>
        <end position="47"/>
    </location>
</feature>
<dbReference type="InterPro" id="IPR011701">
    <property type="entry name" value="MFS"/>
</dbReference>
<evidence type="ECO:0000313" key="6">
    <source>
        <dbReference type="EMBL" id="OGL46586.1"/>
    </source>
</evidence>
<dbReference type="InterPro" id="IPR036259">
    <property type="entry name" value="MFS_trans_sf"/>
</dbReference>
<keyword evidence="2 4" id="KW-1133">Transmembrane helix</keyword>
<comment type="caution">
    <text evidence="6">The sequence shown here is derived from an EMBL/GenBank/DDBJ whole genome shotgun (WGS) entry which is preliminary data.</text>
</comment>